<dbReference type="AlphaFoldDB" id="B3E028"/>
<name>B3E028_METI4</name>
<dbReference type="EMBL" id="CP000975">
    <property type="protein sequence ID" value="ACD82689.1"/>
    <property type="molecule type" value="Genomic_DNA"/>
</dbReference>
<organism evidence="1 2">
    <name type="scientific">Methylacidiphilum infernorum (isolate V4)</name>
    <name type="common">Methylokorus infernorum (strain V4)</name>
    <dbReference type="NCBI Taxonomy" id="481448"/>
    <lineage>
        <taxon>Bacteria</taxon>
        <taxon>Pseudomonadati</taxon>
        <taxon>Verrucomicrobiota</taxon>
        <taxon>Methylacidiphilae</taxon>
        <taxon>Methylacidiphilales</taxon>
        <taxon>Methylacidiphilaceae</taxon>
        <taxon>Methylacidiphilum (ex Ratnadevi et al. 2023)</taxon>
    </lineage>
</organism>
<sequence length="329" mass="39072">MRLSFLMFPSFLLLFFSLGLIGLSALPLEDLKKDVFTEDRRAILSMVGNWKVSYRFNEIFSLHPSYILHPSYRIKGYEKVLLLEDKDRHISLQHLLVDPNGTVIKHWREDWDYEKLNSWSYEGNNRWESVVLDPALVKGCWVQMVWNVDDAPRYAGYGRWIHLKDYSEWTSSRLGRPLPRREQSRRSDYNLMESIMHQLVWQQGWIIQEENDKWVYNPSERFALAREIGVIIYEKEQKLDFTPADRYMQKTADFWQAVRSVWKSIFDEYRQVQYKGKESGRKLAEKLTGEAQRYDSKAVSGENLQALIFSWIKEHYLLIPGKAKSEPSL</sequence>
<evidence type="ECO:0000313" key="2">
    <source>
        <dbReference type="Proteomes" id="UP000009149"/>
    </source>
</evidence>
<dbReference type="HOGENOM" id="CLU_059542_0_0_0"/>
<dbReference type="InterPro" id="IPR046715">
    <property type="entry name" value="DUF6607"/>
</dbReference>
<dbReference type="STRING" id="481448.Minf_0634"/>
<dbReference type="eggNOG" id="ENOG502Z873">
    <property type="taxonomic scope" value="Bacteria"/>
</dbReference>
<dbReference type="Proteomes" id="UP000009149">
    <property type="component" value="Chromosome"/>
</dbReference>
<evidence type="ECO:0000313" key="1">
    <source>
        <dbReference type="EMBL" id="ACD82689.1"/>
    </source>
</evidence>
<proteinExistence type="predicted"/>
<reference evidence="1 2" key="1">
    <citation type="journal article" date="2008" name="Biol. Direct">
        <title>Complete genome sequence of the extremely acidophilic methanotroph isolate V4, Methylacidiphilum infernorum, a representative of the bacterial phylum Verrucomicrobia.</title>
        <authorList>
            <person name="Hou S."/>
            <person name="Makarova K.S."/>
            <person name="Saw J.H."/>
            <person name="Senin P."/>
            <person name="Ly B.V."/>
            <person name="Zhou Z."/>
            <person name="Ren Y."/>
            <person name="Wang J."/>
            <person name="Galperin M.Y."/>
            <person name="Omelchenko M.V."/>
            <person name="Wolf Y.I."/>
            <person name="Yutin N."/>
            <person name="Koonin E.V."/>
            <person name="Stott M.B."/>
            <person name="Mountain B.W."/>
            <person name="Crowe M.A."/>
            <person name="Smirnova A.V."/>
            <person name="Dunfield P.F."/>
            <person name="Feng L."/>
            <person name="Wang L."/>
            <person name="Alam M."/>
        </authorList>
    </citation>
    <scope>NUCLEOTIDE SEQUENCE [LARGE SCALE GENOMIC DNA]</scope>
    <source>
        <strain evidence="2">Isolate V4</strain>
    </source>
</reference>
<gene>
    <name evidence="1" type="ordered locus">Minf_0634</name>
</gene>
<accession>B3E028</accession>
<dbReference type="Pfam" id="PF20311">
    <property type="entry name" value="DUF6607"/>
    <property type="match status" value="1"/>
</dbReference>
<protein>
    <submittedName>
        <fullName evidence="1">Uncharacterized protein</fullName>
    </submittedName>
</protein>
<dbReference type="KEGG" id="min:Minf_0634"/>